<dbReference type="EMBL" id="JADIMK010000013">
    <property type="protein sequence ID" value="MBO8455113.1"/>
    <property type="molecule type" value="Genomic_DNA"/>
</dbReference>
<sequence length="56" mass="6098">MTNQSTADQLSEDPLADSIYMILDAGSDDMPERHLVCSYSVRTGLSFIGMPSETLS</sequence>
<reference evidence="1" key="1">
    <citation type="submission" date="2020-10" db="EMBL/GenBank/DDBJ databases">
        <authorList>
            <person name="Gilroy R."/>
        </authorList>
    </citation>
    <scope>NUCLEOTIDE SEQUENCE</scope>
    <source>
        <strain evidence="1">B1-3475</strain>
    </source>
</reference>
<reference evidence="1" key="2">
    <citation type="journal article" date="2021" name="PeerJ">
        <title>Extensive microbial diversity within the chicken gut microbiome revealed by metagenomics and culture.</title>
        <authorList>
            <person name="Gilroy R."/>
            <person name="Ravi A."/>
            <person name="Getino M."/>
            <person name="Pursley I."/>
            <person name="Horton D.L."/>
            <person name="Alikhan N.F."/>
            <person name="Baker D."/>
            <person name="Gharbi K."/>
            <person name="Hall N."/>
            <person name="Watson M."/>
            <person name="Adriaenssens E.M."/>
            <person name="Foster-Nyarko E."/>
            <person name="Jarju S."/>
            <person name="Secka A."/>
            <person name="Antonio M."/>
            <person name="Oren A."/>
            <person name="Chaudhuri R.R."/>
            <person name="La Ragione R."/>
            <person name="Hildebrand F."/>
            <person name="Pallen M.J."/>
        </authorList>
    </citation>
    <scope>NUCLEOTIDE SEQUENCE</scope>
    <source>
        <strain evidence="1">B1-3475</strain>
    </source>
</reference>
<protein>
    <submittedName>
        <fullName evidence="1">Uncharacterized protein</fullName>
    </submittedName>
</protein>
<dbReference type="Proteomes" id="UP000823617">
    <property type="component" value="Unassembled WGS sequence"/>
</dbReference>
<dbReference type="AlphaFoldDB" id="A0A9D9HJR7"/>
<evidence type="ECO:0000313" key="1">
    <source>
        <dbReference type="EMBL" id="MBO8455113.1"/>
    </source>
</evidence>
<comment type="caution">
    <text evidence="1">The sequence shown here is derived from an EMBL/GenBank/DDBJ whole genome shotgun (WGS) entry which is preliminary data.</text>
</comment>
<accession>A0A9D9HJR7</accession>
<organism evidence="1 2">
    <name type="scientific">Candidatus Cryptobacteroides intestinigallinarum</name>
    <dbReference type="NCBI Taxonomy" id="2840767"/>
    <lineage>
        <taxon>Bacteria</taxon>
        <taxon>Pseudomonadati</taxon>
        <taxon>Bacteroidota</taxon>
        <taxon>Bacteroidia</taxon>
        <taxon>Bacteroidales</taxon>
        <taxon>Candidatus Cryptobacteroides</taxon>
    </lineage>
</organism>
<evidence type="ECO:0000313" key="2">
    <source>
        <dbReference type="Proteomes" id="UP000823617"/>
    </source>
</evidence>
<name>A0A9D9HJR7_9BACT</name>
<gene>
    <name evidence="1" type="ORF">IAC08_01745</name>
</gene>
<proteinExistence type="predicted"/>